<comment type="caution">
    <text evidence="4">The sequence shown here is derived from an EMBL/GenBank/DDBJ whole genome shotgun (WGS) entry which is preliminary data.</text>
</comment>
<dbReference type="InterPro" id="IPR012914">
    <property type="entry name" value="PucR_dom"/>
</dbReference>
<feature type="domain" description="Purine catabolism PurC-like" evidence="2">
    <location>
        <begin position="6"/>
        <end position="111"/>
    </location>
</feature>
<feature type="region of interest" description="Disordered" evidence="1">
    <location>
        <begin position="440"/>
        <end position="459"/>
    </location>
</feature>
<evidence type="ECO:0000313" key="4">
    <source>
        <dbReference type="EMBL" id="MFI7442332.1"/>
    </source>
</evidence>
<dbReference type="InterPro" id="IPR051448">
    <property type="entry name" value="CdaR-like_regulators"/>
</dbReference>
<feature type="region of interest" description="Disordered" evidence="1">
    <location>
        <begin position="293"/>
        <end position="340"/>
    </location>
</feature>
<sequence length="587" mass="59246">MRISDLLAVGELGLRLLGGDPGREFDTVHITDLPDPGRYLSGGELVLSGLLWWHGPADSAAFVAALAAAGVSALGAGQAWLGHVPDDLVAACAGAGITLLEVPTEVSFRTLADLAARGPAGRLPGDVRDALGRHRRLVAAVAEGGGLPELFATTAAELGVTGAVLSATGRMIAGSADEPERLARAYLTAARLPCRAGRHTLFGVGRGPRAAGWVLACDGDLMDRADLGYELAACVTLERSRMEEGRRVERRLAGELVTAALADTDPAELNARLRTCGIDAAEPYAVVSATLSGSPQARGPAAPGPGVAPGGVGPGGVGPGTIGWGAAATSGPGGVGPGASATSGADLAAVGDLATVGGQVLEELLDREVVAAARADAAVALVPLRGQTVEDLARRLRRGAGTLAALPGTRLLAGLSGALTGAAALRGGIEEAGHARRLAEARADAASRPGSAGGVDGVTAAGRPASAGGAGGVTAAGGPGGAELVVTSDEIYTHALLLATVPGDVRRSFAGRTLEPLLDYDRRHQSDLVRTLATYLDCAGSWNTCAALLHVHVNTVRYRIRRVEELTGRDLSAMADRVDFFLALRAG</sequence>
<dbReference type="PANTHER" id="PTHR33744:SF17">
    <property type="entry name" value="CONSERVED PROTEIN"/>
    <property type="match status" value="1"/>
</dbReference>
<dbReference type="RefSeq" id="WP_397022291.1">
    <property type="nucleotide sequence ID" value="NZ_JBITMB010000004.1"/>
</dbReference>
<accession>A0ABW8A757</accession>
<feature type="domain" description="PucR C-terminal helix-turn-helix" evidence="3">
    <location>
        <begin position="528"/>
        <end position="586"/>
    </location>
</feature>
<evidence type="ECO:0000259" key="2">
    <source>
        <dbReference type="Pfam" id="PF07905"/>
    </source>
</evidence>
<evidence type="ECO:0000313" key="5">
    <source>
        <dbReference type="Proteomes" id="UP001612928"/>
    </source>
</evidence>
<dbReference type="InterPro" id="IPR042070">
    <property type="entry name" value="PucR_C-HTH_sf"/>
</dbReference>
<dbReference type="PANTHER" id="PTHR33744">
    <property type="entry name" value="CARBOHYDRATE DIACID REGULATOR"/>
    <property type="match status" value="1"/>
</dbReference>
<name>A0ABW8A757_9ACTN</name>
<dbReference type="Proteomes" id="UP001612928">
    <property type="component" value="Unassembled WGS sequence"/>
</dbReference>
<dbReference type="Pfam" id="PF07905">
    <property type="entry name" value="PucR"/>
    <property type="match status" value="1"/>
</dbReference>
<evidence type="ECO:0000259" key="3">
    <source>
        <dbReference type="Pfam" id="PF13556"/>
    </source>
</evidence>
<evidence type="ECO:0000256" key="1">
    <source>
        <dbReference type="SAM" id="MobiDB-lite"/>
    </source>
</evidence>
<feature type="compositionally biased region" description="Gly residues" evidence="1">
    <location>
        <begin position="307"/>
        <end position="323"/>
    </location>
</feature>
<dbReference type="Pfam" id="PF13556">
    <property type="entry name" value="HTH_30"/>
    <property type="match status" value="1"/>
</dbReference>
<dbReference type="EMBL" id="JBITMB010000004">
    <property type="protein sequence ID" value="MFI7442332.1"/>
    <property type="molecule type" value="Genomic_DNA"/>
</dbReference>
<organism evidence="4 5">
    <name type="scientific">Nonomuraea indica</name>
    <dbReference type="NCBI Taxonomy" id="1581193"/>
    <lineage>
        <taxon>Bacteria</taxon>
        <taxon>Bacillati</taxon>
        <taxon>Actinomycetota</taxon>
        <taxon>Actinomycetes</taxon>
        <taxon>Streptosporangiales</taxon>
        <taxon>Streptosporangiaceae</taxon>
        <taxon>Nonomuraea</taxon>
    </lineage>
</organism>
<protein>
    <submittedName>
        <fullName evidence="4">Helix-turn-helix domain-containing protein</fullName>
    </submittedName>
</protein>
<dbReference type="InterPro" id="IPR025736">
    <property type="entry name" value="PucR_C-HTH_dom"/>
</dbReference>
<dbReference type="Gene3D" id="1.10.10.2840">
    <property type="entry name" value="PucR C-terminal helix-turn-helix domain"/>
    <property type="match status" value="1"/>
</dbReference>
<keyword evidence="5" id="KW-1185">Reference proteome</keyword>
<gene>
    <name evidence="4" type="ORF">ACIBP5_20390</name>
</gene>
<proteinExistence type="predicted"/>
<reference evidence="4 5" key="1">
    <citation type="submission" date="2024-10" db="EMBL/GenBank/DDBJ databases">
        <title>The Natural Products Discovery Center: Release of the First 8490 Sequenced Strains for Exploring Actinobacteria Biosynthetic Diversity.</title>
        <authorList>
            <person name="Kalkreuter E."/>
            <person name="Kautsar S.A."/>
            <person name="Yang D."/>
            <person name="Bader C.D."/>
            <person name="Teijaro C.N."/>
            <person name="Fluegel L."/>
            <person name="Davis C.M."/>
            <person name="Simpson J.R."/>
            <person name="Lauterbach L."/>
            <person name="Steele A.D."/>
            <person name="Gui C."/>
            <person name="Meng S."/>
            <person name="Li G."/>
            <person name="Viehrig K."/>
            <person name="Ye F."/>
            <person name="Su P."/>
            <person name="Kiefer A.F."/>
            <person name="Nichols A."/>
            <person name="Cepeda A.J."/>
            <person name="Yan W."/>
            <person name="Fan B."/>
            <person name="Jiang Y."/>
            <person name="Adhikari A."/>
            <person name="Zheng C.-J."/>
            <person name="Schuster L."/>
            <person name="Cowan T.M."/>
            <person name="Smanski M.J."/>
            <person name="Chevrette M.G."/>
            <person name="De Carvalho L.P.S."/>
            <person name="Shen B."/>
        </authorList>
    </citation>
    <scope>NUCLEOTIDE SEQUENCE [LARGE SCALE GENOMIC DNA]</scope>
    <source>
        <strain evidence="4 5">NPDC049503</strain>
    </source>
</reference>